<evidence type="ECO:0000259" key="8">
    <source>
        <dbReference type="PROSITE" id="PS51123"/>
    </source>
</evidence>
<evidence type="ECO:0000256" key="6">
    <source>
        <dbReference type="ARBA" id="ARBA00023136"/>
    </source>
</evidence>
<dbReference type="InterPro" id="IPR025713">
    <property type="entry name" value="MotB-like_N_dom"/>
</dbReference>
<evidence type="ECO:0000256" key="1">
    <source>
        <dbReference type="ARBA" id="ARBA00004162"/>
    </source>
</evidence>
<evidence type="ECO:0000256" key="3">
    <source>
        <dbReference type="ARBA" id="ARBA00022475"/>
    </source>
</evidence>
<dbReference type="PANTHER" id="PTHR30329">
    <property type="entry name" value="STATOR ELEMENT OF FLAGELLAR MOTOR COMPLEX"/>
    <property type="match status" value="1"/>
</dbReference>
<dbReference type="PROSITE" id="PS51123">
    <property type="entry name" value="OMPA_2"/>
    <property type="match status" value="1"/>
</dbReference>
<sequence>MISFSDLLSLVLTFFVLLFAMKEVEVNSWQPFVEGVRKQMRTPLSPRERGEAEGARQSAEPLLPVVPEGVDLDYVEALFRELDMSGRNGDAVFQVRRLYDRLVISVPADRLLAGDGTALLAGADALLGRLADRLRFVPNRVLVAVHDERADVAGERHPSKWEWTVDRAMAVADGLRRAGFPGALSAVGFGDARNGGSGASSDAVASAGASRLASRRVDIIVMRFERSRNDALSF</sequence>
<evidence type="ECO:0000256" key="2">
    <source>
        <dbReference type="ARBA" id="ARBA00008914"/>
    </source>
</evidence>
<dbReference type="SUPFAM" id="SSF103088">
    <property type="entry name" value="OmpA-like"/>
    <property type="match status" value="1"/>
</dbReference>
<dbReference type="Pfam" id="PF13677">
    <property type="entry name" value="MotB_plug"/>
    <property type="match status" value="1"/>
</dbReference>
<proteinExistence type="inferred from homology"/>
<dbReference type="Gene3D" id="3.30.1330.60">
    <property type="entry name" value="OmpA-like domain"/>
    <property type="match status" value="1"/>
</dbReference>
<dbReference type="PANTHER" id="PTHR30329:SF21">
    <property type="entry name" value="LIPOPROTEIN YIAD-RELATED"/>
    <property type="match status" value="1"/>
</dbReference>
<comment type="similarity">
    <text evidence="2">Belongs to the MotB family.</text>
</comment>
<comment type="subcellular location">
    <subcellularLocation>
        <location evidence="1">Cell membrane</location>
        <topology evidence="1">Single-pass membrane protein</topology>
    </subcellularLocation>
</comment>
<evidence type="ECO:0000256" key="7">
    <source>
        <dbReference type="PROSITE-ProRule" id="PRU00473"/>
    </source>
</evidence>
<dbReference type="InterPro" id="IPR036737">
    <property type="entry name" value="OmpA-like_sf"/>
</dbReference>
<evidence type="ECO:0000313" key="9">
    <source>
        <dbReference type="EMBL" id="TCP38567.1"/>
    </source>
</evidence>
<evidence type="ECO:0000313" key="10">
    <source>
        <dbReference type="Proteomes" id="UP000295399"/>
    </source>
</evidence>
<reference evidence="9 10" key="1">
    <citation type="submission" date="2019-03" db="EMBL/GenBank/DDBJ databases">
        <title>Genomic Encyclopedia of Type Strains, Phase IV (KMG-IV): sequencing the most valuable type-strain genomes for metagenomic binning, comparative biology and taxonomic classification.</title>
        <authorList>
            <person name="Goeker M."/>
        </authorList>
    </citation>
    <scope>NUCLEOTIDE SEQUENCE [LARGE SCALE GENOMIC DNA]</scope>
    <source>
        <strain evidence="9 10">DSM 2132</strain>
    </source>
</reference>
<name>A0A4R2PS28_RHOSA</name>
<keyword evidence="5" id="KW-1133">Transmembrane helix</keyword>
<gene>
    <name evidence="9" type="ORF">EV659_101474</name>
</gene>
<feature type="domain" description="OmpA-like" evidence="8">
    <location>
        <begin position="99"/>
        <end position="225"/>
    </location>
</feature>
<comment type="caution">
    <text evidence="9">The sequence shown here is derived from an EMBL/GenBank/DDBJ whole genome shotgun (WGS) entry which is preliminary data.</text>
</comment>
<dbReference type="EMBL" id="SLXO01000001">
    <property type="protein sequence ID" value="TCP38567.1"/>
    <property type="molecule type" value="Genomic_DNA"/>
</dbReference>
<keyword evidence="6 7" id="KW-0472">Membrane</keyword>
<dbReference type="InterPro" id="IPR006665">
    <property type="entry name" value="OmpA-like"/>
</dbReference>
<organism evidence="9 10">
    <name type="scientific">Rhodothalassium salexigens DSM 2132</name>
    <dbReference type="NCBI Taxonomy" id="1188247"/>
    <lineage>
        <taxon>Bacteria</taxon>
        <taxon>Pseudomonadati</taxon>
        <taxon>Pseudomonadota</taxon>
        <taxon>Alphaproteobacteria</taxon>
        <taxon>Rhodothalassiales</taxon>
        <taxon>Rhodothalassiaceae</taxon>
        <taxon>Rhodothalassium</taxon>
    </lineage>
</organism>
<keyword evidence="10" id="KW-1185">Reference proteome</keyword>
<dbReference type="InParanoid" id="A0A4R2PS28"/>
<dbReference type="InterPro" id="IPR050330">
    <property type="entry name" value="Bact_OuterMem_StrucFunc"/>
</dbReference>
<dbReference type="OrthoDB" id="7348512at2"/>
<evidence type="ECO:0000256" key="5">
    <source>
        <dbReference type="ARBA" id="ARBA00022989"/>
    </source>
</evidence>
<accession>A0A4R2PS28</accession>
<keyword evidence="4" id="KW-0812">Transmembrane</keyword>
<keyword evidence="3" id="KW-1003">Cell membrane</keyword>
<evidence type="ECO:0000256" key="4">
    <source>
        <dbReference type="ARBA" id="ARBA00022692"/>
    </source>
</evidence>
<dbReference type="AlphaFoldDB" id="A0A4R2PS28"/>
<dbReference type="GO" id="GO:0005886">
    <property type="term" value="C:plasma membrane"/>
    <property type="evidence" value="ECO:0007669"/>
    <property type="project" value="UniProtKB-SubCell"/>
</dbReference>
<dbReference type="Proteomes" id="UP000295399">
    <property type="component" value="Unassembled WGS sequence"/>
</dbReference>
<protein>
    <submittedName>
        <fullName evidence="9">Chemotaxis protein MotB</fullName>
    </submittedName>
</protein>